<name>A0A1L1PP50_HYDIT</name>
<keyword evidence="3" id="KW-0547">Nucleotide-binding</keyword>
<reference evidence="7" key="1">
    <citation type="submission" date="2014-02" db="EMBL/GenBank/DDBJ databases">
        <authorList>
            <person name="Gan H."/>
        </authorList>
    </citation>
    <scope>NUCLEOTIDE SEQUENCE [LARGE SCALE GENOMIC DNA]</scope>
    <source>
        <strain evidence="7">S1</strain>
    </source>
</reference>
<dbReference type="InterPro" id="IPR003593">
    <property type="entry name" value="AAA+_ATPase"/>
</dbReference>
<dbReference type="PANTHER" id="PTHR45772">
    <property type="entry name" value="CONSERVED COMPONENT OF ABC TRANSPORTER FOR NATURAL AMINO ACIDS-RELATED"/>
    <property type="match status" value="1"/>
</dbReference>
<keyword evidence="2" id="KW-1003">Cell membrane</keyword>
<dbReference type="InterPro" id="IPR051120">
    <property type="entry name" value="ABC_AA/LPS_Transport"/>
</dbReference>
<dbReference type="InterPro" id="IPR017871">
    <property type="entry name" value="ABC_transporter-like_CS"/>
</dbReference>
<feature type="domain" description="ABC transporter" evidence="5">
    <location>
        <begin position="15"/>
        <end position="256"/>
    </location>
</feature>
<evidence type="ECO:0000256" key="1">
    <source>
        <dbReference type="ARBA" id="ARBA00022448"/>
    </source>
</evidence>
<keyword evidence="1" id="KW-0813">Transport</keyword>
<keyword evidence="7" id="KW-1185">Reference proteome</keyword>
<dbReference type="PANTHER" id="PTHR45772:SF2">
    <property type="entry name" value="ABC TRANSPORTER ATP-BINDING PROTEIN"/>
    <property type="match status" value="1"/>
</dbReference>
<proteinExistence type="predicted"/>
<evidence type="ECO:0000259" key="5">
    <source>
        <dbReference type="PROSITE" id="PS50893"/>
    </source>
</evidence>
<dbReference type="PROSITE" id="PS50893">
    <property type="entry name" value="ABC_TRANSPORTER_2"/>
    <property type="match status" value="1"/>
</dbReference>
<dbReference type="SMART" id="SM00382">
    <property type="entry name" value="AAA"/>
    <property type="match status" value="1"/>
</dbReference>
<dbReference type="RefSeq" id="WP_009517278.1">
    <property type="nucleotide sequence ID" value="NZ_CCAE010000003.1"/>
</dbReference>
<dbReference type="EC" id="3.6.1.15" evidence="6"/>
<dbReference type="GO" id="GO:0005886">
    <property type="term" value="C:plasma membrane"/>
    <property type="evidence" value="ECO:0007669"/>
    <property type="project" value="TreeGrafter"/>
</dbReference>
<dbReference type="Pfam" id="PF00005">
    <property type="entry name" value="ABC_tran"/>
    <property type="match status" value="1"/>
</dbReference>
<dbReference type="Pfam" id="PF12399">
    <property type="entry name" value="BCA_ABC_TP_C"/>
    <property type="match status" value="1"/>
</dbReference>
<dbReference type="InterPro" id="IPR003439">
    <property type="entry name" value="ABC_transporter-like_ATP-bd"/>
</dbReference>
<protein>
    <submittedName>
        <fullName evidence="6">ABC transporter</fullName>
        <ecNumber evidence="6">3.6.1.15</ecNumber>
    </submittedName>
</protein>
<dbReference type="EMBL" id="CCAE010000003">
    <property type="protein sequence ID" value="CDN86371.1"/>
    <property type="molecule type" value="Genomic_DNA"/>
</dbReference>
<dbReference type="GO" id="GO:0005524">
    <property type="term" value="F:ATP binding"/>
    <property type="evidence" value="ECO:0007669"/>
    <property type="project" value="UniProtKB-KW"/>
</dbReference>
<keyword evidence="6" id="KW-0378">Hydrolase</keyword>
<evidence type="ECO:0000313" key="6">
    <source>
        <dbReference type="EMBL" id="CDN86371.1"/>
    </source>
</evidence>
<dbReference type="CDD" id="cd03219">
    <property type="entry name" value="ABC_Mj1267_LivG_branched"/>
    <property type="match status" value="1"/>
</dbReference>
<sequence length="263" mass="28212">MASIESTNGSTPHRLEATGLCKAFGGLQVTRDVSLALPAGARTALIGPNGAGKTTLVNLLGGVLRASAGNVRLDGEDVSEWNPAQRARSGIVRTFQINRVFKELSVHDNVRCAVLHRHGLARRVWLSRSQRAQVDAEVDEALGSLRIQGQARRITGQMALGEQRLVEIALALAMKPRVLLLDEPAAGVPESESGRILEAVERLPGDLAVLLIEHDMDLVFRFARDIVVMVQGAVFARGTPAEIAANEAVREIYFGRSGHAGGH</sequence>
<keyword evidence="4" id="KW-0067">ATP-binding</keyword>
<dbReference type="Gene3D" id="3.40.50.300">
    <property type="entry name" value="P-loop containing nucleotide triphosphate hydrolases"/>
    <property type="match status" value="1"/>
</dbReference>
<evidence type="ECO:0000313" key="7">
    <source>
        <dbReference type="Proteomes" id="UP000028878"/>
    </source>
</evidence>
<evidence type="ECO:0000256" key="4">
    <source>
        <dbReference type="ARBA" id="ARBA00022840"/>
    </source>
</evidence>
<dbReference type="GO" id="GO:0016887">
    <property type="term" value="F:ATP hydrolysis activity"/>
    <property type="evidence" value="ECO:0007669"/>
    <property type="project" value="InterPro"/>
</dbReference>
<reference evidence="7" key="2">
    <citation type="submission" date="2014-11" db="EMBL/GenBank/DDBJ databases">
        <title>Draft genome sequence of Hydrogenophaga intermedia S1.</title>
        <authorList>
            <person name="Gan H.M."/>
            <person name="Chew T.H."/>
            <person name="Stolz A."/>
        </authorList>
    </citation>
    <scope>NUCLEOTIDE SEQUENCE [LARGE SCALE GENOMIC DNA]</scope>
    <source>
        <strain evidence="7">S1</strain>
    </source>
</reference>
<dbReference type="AlphaFoldDB" id="A0A1L1PP50"/>
<dbReference type="SUPFAM" id="SSF52540">
    <property type="entry name" value="P-loop containing nucleoside triphosphate hydrolases"/>
    <property type="match status" value="1"/>
</dbReference>
<evidence type="ECO:0000256" key="3">
    <source>
        <dbReference type="ARBA" id="ARBA00022741"/>
    </source>
</evidence>
<gene>
    <name evidence="6" type="ORF">BN948_00772</name>
</gene>
<dbReference type="PROSITE" id="PS00211">
    <property type="entry name" value="ABC_TRANSPORTER_1"/>
    <property type="match status" value="1"/>
</dbReference>
<dbReference type="Proteomes" id="UP000028878">
    <property type="component" value="Unassembled WGS sequence"/>
</dbReference>
<organism evidence="6 7">
    <name type="scientific">Hydrogenophaga intermedia</name>
    <dbReference type="NCBI Taxonomy" id="65786"/>
    <lineage>
        <taxon>Bacteria</taxon>
        <taxon>Pseudomonadati</taxon>
        <taxon>Pseudomonadota</taxon>
        <taxon>Betaproteobacteria</taxon>
        <taxon>Burkholderiales</taxon>
        <taxon>Comamonadaceae</taxon>
        <taxon>Hydrogenophaga</taxon>
    </lineage>
</organism>
<keyword evidence="2" id="KW-0472">Membrane</keyword>
<dbReference type="InterPro" id="IPR032823">
    <property type="entry name" value="BCA_ABC_TP_C"/>
</dbReference>
<dbReference type="InterPro" id="IPR027417">
    <property type="entry name" value="P-loop_NTPase"/>
</dbReference>
<evidence type="ECO:0000256" key="2">
    <source>
        <dbReference type="ARBA" id="ARBA00022475"/>
    </source>
</evidence>
<accession>A0A1L1PP50</accession>